<name>A0AAD9G2U7_9STRA</name>
<proteinExistence type="predicted"/>
<keyword evidence="2" id="KW-1185">Reference proteome</keyword>
<dbReference type="EMBL" id="JASMQC010000038">
    <property type="protein sequence ID" value="KAK1930508.1"/>
    <property type="molecule type" value="Genomic_DNA"/>
</dbReference>
<evidence type="ECO:0000313" key="1">
    <source>
        <dbReference type="EMBL" id="KAK1930508.1"/>
    </source>
</evidence>
<evidence type="ECO:0000313" key="2">
    <source>
        <dbReference type="Proteomes" id="UP001259832"/>
    </source>
</evidence>
<reference evidence="1" key="1">
    <citation type="submission" date="2023-08" db="EMBL/GenBank/DDBJ databases">
        <title>Reference Genome Resource for the Citrus Pathogen Phytophthora citrophthora.</title>
        <authorList>
            <person name="Moller H."/>
            <person name="Coetzee B."/>
            <person name="Rose L.J."/>
            <person name="Van Niekerk J.M."/>
        </authorList>
    </citation>
    <scope>NUCLEOTIDE SEQUENCE</scope>
    <source>
        <strain evidence="1">STE-U-9442</strain>
    </source>
</reference>
<sequence>MINEFMIKLEIAGSGYHIFPIVHVSKLKLVRIFPDQPRVELAVNEADCLAFDETLLPEDSWVPDLGADEYEVERVSNMWCGKGPATAESTESFWYTGSATTNRLGLMRQTSTVELY</sequence>
<dbReference type="AlphaFoldDB" id="A0AAD9G2U7"/>
<protein>
    <submittedName>
        <fullName evidence="1">Uncharacterized protein</fullName>
    </submittedName>
</protein>
<gene>
    <name evidence="1" type="ORF">P3T76_013830</name>
</gene>
<comment type="caution">
    <text evidence="1">The sequence shown here is derived from an EMBL/GenBank/DDBJ whole genome shotgun (WGS) entry which is preliminary data.</text>
</comment>
<accession>A0AAD9G2U7</accession>
<organism evidence="1 2">
    <name type="scientific">Phytophthora citrophthora</name>
    <dbReference type="NCBI Taxonomy" id="4793"/>
    <lineage>
        <taxon>Eukaryota</taxon>
        <taxon>Sar</taxon>
        <taxon>Stramenopiles</taxon>
        <taxon>Oomycota</taxon>
        <taxon>Peronosporomycetes</taxon>
        <taxon>Peronosporales</taxon>
        <taxon>Peronosporaceae</taxon>
        <taxon>Phytophthora</taxon>
    </lineage>
</organism>
<dbReference type="Proteomes" id="UP001259832">
    <property type="component" value="Unassembled WGS sequence"/>
</dbReference>